<evidence type="ECO:0000259" key="3">
    <source>
        <dbReference type="SMART" id="SM00829"/>
    </source>
</evidence>
<proteinExistence type="predicted"/>
<dbReference type="RefSeq" id="WP_273935115.1">
    <property type="nucleotide sequence ID" value="NZ_CP097263.1"/>
</dbReference>
<evidence type="ECO:0000256" key="2">
    <source>
        <dbReference type="ARBA" id="ARBA00023002"/>
    </source>
</evidence>
<dbReference type="InterPro" id="IPR036291">
    <property type="entry name" value="NAD(P)-bd_dom_sf"/>
</dbReference>
<evidence type="ECO:0000256" key="1">
    <source>
        <dbReference type="ARBA" id="ARBA00022857"/>
    </source>
</evidence>
<dbReference type="InterPro" id="IPR013149">
    <property type="entry name" value="ADH-like_C"/>
</dbReference>
<dbReference type="Pfam" id="PF00107">
    <property type="entry name" value="ADH_zinc_N"/>
    <property type="match status" value="1"/>
</dbReference>
<protein>
    <submittedName>
        <fullName evidence="4">Zinc-binding alcohol dehydrogenase family protein</fullName>
    </submittedName>
</protein>
<reference evidence="4 5" key="1">
    <citation type="submission" date="2024-09" db="EMBL/GenBank/DDBJ databases">
        <authorList>
            <person name="Sun Q."/>
            <person name="Mori K."/>
        </authorList>
    </citation>
    <scope>NUCLEOTIDE SEQUENCE [LARGE SCALE GENOMIC DNA]</scope>
    <source>
        <strain evidence="4 5">TBRC 1432</strain>
    </source>
</reference>
<feature type="domain" description="Enoyl reductase (ER)" evidence="3">
    <location>
        <begin position="10"/>
        <end position="309"/>
    </location>
</feature>
<keyword evidence="5" id="KW-1185">Reference proteome</keyword>
<dbReference type="Proteomes" id="UP001589810">
    <property type="component" value="Unassembled WGS sequence"/>
</dbReference>
<dbReference type="Gene3D" id="3.40.50.720">
    <property type="entry name" value="NAD(P)-binding Rossmann-like Domain"/>
    <property type="match status" value="1"/>
</dbReference>
<dbReference type="SUPFAM" id="SSF51735">
    <property type="entry name" value="NAD(P)-binding Rossmann-fold domains"/>
    <property type="match status" value="1"/>
</dbReference>
<evidence type="ECO:0000313" key="5">
    <source>
        <dbReference type="Proteomes" id="UP001589810"/>
    </source>
</evidence>
<dbReference type="Gene3D" id="3.90.180.10">
    <property type="entry name" value="Medium-chain alcohol dehydrogenases, catalytic domain"/>
    <property type="match status" value="1"/>
</dbReference>
<dbReference type="PANTHER" id="PTHR48106">
    <property type="entry name" value="QUINONE OXIDOREDUCTASE PIG3-RELATED"/>
    <property type="match status" value="1"/>
</dbReference>
<dbReference type="SMART" id="SM00829">
    <property type="entry name" value="PKS_ER"/>
    <property type="match status" value="1"/>
</dbReference>
<keyword evidence="1" id="KW-0521">NADP</keyword>
<dbReference type="SUPFAM" id="SSF50129">
    <property type="entry name" value="GroES-like"/>
    <property type="match status" value="1"/>
</dbReference>
<dbReference type="InterPro" id="IPR011032">
    <property type="entry name" value="GroES-like_sf"/>
</dbReference>
<dbReference type="Pfam" id="PF08240">
    <property type="entry name" value="ADH_N"/>
    <property type="match status" value="1"/>
</dbReference>
<dbReference type="InterPro" id="IPR013154">
    <property type="entry name" value="ADH-like_N"/>
</dbReference>
<name>A0ABV6MXL8_9PSEU</name>
<gene>
    <name evidence="4" type="ORF">ACFFH7_26385</name>
</gene>
<evidence type="ECO:0000313" key="4">
    <source>
        <dbReference type="EMBL" id="MFC0545061.1"/>
    </source>
</evidence>
<accession>A0ABV6MXL8</accession>
<sequence>MKAVRQHSYGGPEVLVLEEVPDPVPAAGELLVRVSAAGVNYADTMLRAHEPDERFRPPGGFPVTPGIEVAGTVLTEDSPLAGRRIVSFIPSGGYAELAVVPAAGVIPIPDDLDDHTALALFAQGATAVGVIDVAKVTAADTVLVEAAAGGIGTLLVQLAKRAGATVIAAASSAGKLDLARSLGADQVVDYSREGWTEGVGPVTVVLDSVGGRVGAEAYRLLSPLGRMVLYGHASGEPTALTTTEIFTVGAAVIPLSLTYDARLLPDYTRQAFELAGDLKPVIGDVLPLADAAKAHRALEERTSVGKLILVP</sequence>
<dbReference type="PANTHER" id="PTHR48106:SF13">
    <property type="entry name" value="QUINONE OXIDOREDUCTASE-RELATED"/>
    <property type="match status" value="1"/>
</dbReference>
<comment type="caution">
    <text evidence="4">The sequence shown here is derived from an EMBL/GenBank/DDBJ whole genome shotgun (WGS) entry which is preliminary data.</text>
</comment>
<dbReference type="InterPro" id="IPR020843">
    <property type="entry name" value="ER"/>
</dbReference>
<keyword evidence="2" id="KW-0560">Oxidoreductase</keyword>
<dbReference type="EMBL" id="JBHLUD010000009">
    <property type="protein sequence ID" value="MFC0545061.1"/>
    <property type="molecule type" value="Genomic_DNA"/>
</dbReference>
<organism evidence="4 5">
    <name type="scientific">Kutzneria chonburiensis</name>
    <dbReference type="NCBI Taxonomy" id="1483604"/>
    <lineage>
        <taxon>Bacteria</taxon>
        <taxon>Bacillati</taxon>
        <taxon>Actinomycetota</taxon>
        <taxon>Actinomycetes</taxon>
        <taxon>Pseudonocardiales</taxon>
        <taxon>Pseudonocardiaceae</taxon>
        <taxon>Kutzneria</taxon>
    </lineage>
</organism>